<gene>
    <name evidence="1" type="ORF">CTI12_AA466680</name>
</gene>
<reference evidence="1 2" key="1">
    <citation type="journal article" date="2018" name="Mol. Plant">
        <title>The genome of Artemisia annua provides insight into the evolution of Asteraceae family and artemisinin biosynthesis.</title>
        <authorList>
            <person name="Shen Q."/>
            <person name="Zhang L."/>
            <person name="Liao Z."/>
            <person name="Wang S."/>
            <person name="Yan T."/>
            <person name="Shi P."/>
            <person name="Liu M."/>
            <person name="Fu X."/>
            <person name="Pan Q."/>
            <person name="Wang Y."/>
            <person name="Lv Z."/>
            <person name="Lu X."/>
            <person name="Zhang F."/>
            <person name="Jiang W."/>
            <person name="Ma Y."/>
            <person name="Chen M."/>
            <person name="Hao X."/>
            <person name="Li L."/>
            <person name="Tang Y."/>
            <person name="Lv G."/>
            <person name="Zhou Y."/>
            <person name="Sun X."/>
            <person name="Brodelius P.E."/>
            <person name="Rose J.K.C."/>
            <person name="Tang K."/>
        </authorList>
    </citation>
    <scope>NUCLEOTIDE SEQUENCE [LARGE SCALE GENOMIC DNA]</scope>
    <source>
        <strain evidence="2">cv. Huhao1</strain>
        <tissue evidence="1">Leaf</tissue>
    </source>
</reference>
<keyword evidence="2" id="KW-1185">Reference proteome</keyword>
<name>A0A2U1LIL1_ARTAN</name>
<accession>A0A2U1LIL1</accession>
<dbReference type="AlphaFoldDB" id="A0A2U1LIL1"/>
<organism evidence="1 2">
    <name type="scientific">Artemisia annua</name>
    <name type="common">Sweet wormwood</name>
    <dbReference type="NCBI Taxonomy" id="35608"/>
    <lineage>
        <taxon>Eukaryota</taxon>
        <taxon>Viridiplantae</taxon>
        <taxon>Streptophyta</taxon>
        <taxon>Embryophyta</taxon>
        <taxon>Tracheophyta</taxon>
        <taxon>Spermatophyta</taxon>
        <taxon>Magnoliopsida</taxon>
        <taxon>eudicotyledons</taxon>
        <taxon>Gunneridae</taxon>
        <taxon>Pentapetalae</taxon>
        <taxon>asterids</taxon>
        <taxon>campanulids</taxon>
        <taxon>Asterales</taxon>
        <taxon>Asteraceae</taxon>
        <taxon>Asteroideae</taxon>
        <taxon>Anthemideae</taxon>
        <taxon>Artemisiinae</taxon>
        <taxon>Artemisia</taxon>
    </lineage>
</organism>
<comment type="caution">
    <text evidence="1">The sequence shown here is derived from an EMBL/GenBank/DDBJ whole genome shotgun (WGS) entry which is preliminary data.</text>
</comment>
<proteinExistence type="predicted"/>
<dbReference type="STRING" id="35608.A0A2U1LIL1"/>
<dbReference type="OrthoDB" id="1721884at2759"/>
<dbReference type="Proteomes" id="UP000245207">
    <property type="component" value="Unassembled WGS sequence"/>
</dbReference>
<protein>
    <submittedName>
        <fullName evidence="1">AAA+ ATPase domain-containing protein</fullName>
    </submittedName>
</protein>
<dbReference type="EMBL" id="PKPP01009189">
    <property type="protein sequence ID" value="PWA48843.1"/>
    <property type="molecule type" value="Genomic_DNA"/>
</dbReference>
<evidence type="ECO:0000313" key="2">
    <source>
        <dbReference type="Proteomes" id="UP000245207"/>
    </source>
</evidence>
<sequence>MIIHDAKKGNERVDAFVIDEESVSLGCGGKIMRGDGALENYLAQMRSKEQQIPDAKTGNERVDAFVIDKESVGTVDSLGCGGEILQVDGALENYLP</sequence>
<evidence type="ECO:0000313" key="1">
    <source>
        <dbReference type="EMBL" id="PWA48843.1"/>
    </source>
</evidence>